<proteinExistence type="predicted"/>
<keyword evidence="3" id="KW-1185">Reference proteome</keyword>
<accession>A0A9P4T3B1</accession>
<evidence type="ECO:0000313" key="2">
    <source>
        <dbReference type="EMBL" id="KAF2993264.1"/>
    </source>
</evidence>
<evidence type="ECO:0000313" key="3">
    <source>
        <dbReference type="Proteomes" id="UP000801428"/>
    </source>
</evidence>
<dbReference type="EMBL" id="SWKU01000056">
    <property type="protein sequence ID" value="KAF2993264.1"/>
    <property type="molecule type" value="Genomic_DNA"/>
</dbReference>
<feature type="compositionally biased region" description="Basic and acidic residues" evidence="1">
    <location>
        <begin position="56"/>
        <end position="106"/>
    </location>
</feature>
<reference evidence="2" key="1">
    <citation type="submission" date="2019-04" db="EMBL/GenBank/DDBJ databases">
        <title>Sequencing of skin fungus with MAO and IRED activity.</title>
        <authorList>
            <person name="Marsaioli A.J."/>
            <person name="Bonatto J.M.C."/>
            <person name="Reis Junior O."/>
        </authorList>
    </citation>
    <scope>NUCLEOTIDE SEQUENCE</scope>
    <source>
        <strain evidence="2">30M1</strain>
    </source>
</reference>
<gene>
    <name evidence="2" type="ORF">E8E13_001278</name>
</gene>
<name>A0A9P4T3B1_CURKU</name>
<dbReference type="AlphaFoldDB" id="A0A9P4T3B1"/>
<comment type="caution">
    <text evidence="2">The sequence shown here is derived from an EMBL/GenBank/DDBJ whole genome shotgun (WGS) entry which is preliminary data.</text>
</comment>
<organism evidence="2 3">
    <name type="scientific">Curvularia kusanoi</name>
    <name type="common">Cochliobolus kusanoi</name>
    <dbReference type="NCBI Taxonomy" id="90978"/>
    <lineage>
        <taxon>Eukaryota</taxon>
        <taxon>Fungi</taxon>
        <taxon>Dikarya</taxon>
        <taxon>Ascomycota</taxon>
        <taxon>Pezizomycotina</taxon>
        <taxon>Dothideomycetes</taxon>
        <taxon>Pleosporomycetidae</taxon>
        <taxon>Pleosporales</taxon>
        <taxon>Pleosporineae</taxon>
        <taxon>Pleosporaceae</taxon>
        <taxon>Curvularia</taxon>
    </lineage>
</organism>
<evidence type="ECO:0000256" key="1">
    <source>
        <dbReference type="SAM" id="MobiDB-lite"/>
    </source>
</evidence>
<dbReference type="Proteomes" id="UP000801428">
    <property type="component" value="Unassembled WGS sequence"/>
</dbReference>
<protein>
    <submittedName>
        <fullName evidence="2">Uncharacterized protein</fullName>
    </submittedName>
</protein>
<feature type="region of interest" description="Disordered" evidence="1">
    <location>
        <begin position="51"/>
        <end position="112"/>
    </location>
</feature>
<sequence length="180" mass="20995">MDQMTSSMSSDENGFESAKSLIAARTREYQEFVASQTRAYQESVENVMEELQQAQIEREQQRDAEALKSAKREPEAAGREPGIEDRETRTGDRESKKDDRNRKLTLENDQVSNQKDHWYGEYRKCDDKLKMTKKVTNGLRKDRDGMRNDLETLAKLGKRKREDEEEMDAVLSKYEDTITD</sequence>